<accession>A0A367Q4U9</accession>
<sequence>MFDERSINLITESTLYTREDYQRTLKILNALVPVIEAAIERLQYEWDKQAKIEIGYNTFVLKEDESGGYVWSQIDPLTDLEWNCEEEGEEFFPTSTVAVAPPPSEQSVSNSTAQPQAQASTTPIQSTAPVETQLQTPAPTPAQTLPPEHIDPEHWHEIVEKSAVNPEIATRNFKSLHRDLVEQANEAWEYLMYSDNLNRRNDGRLRDGDLNRYAHLEAGGWWCNAGVDPRSFLDLQPGQKPPTKLWGCFKPNEPRESTDKPGKVIKYEHPPKTQLSIFLLDVPDDIAEHIYERANVDPSECDKASGFWYCVWKHDIPIIVTEGAKKAASLLSQGHAAIGLPGINASYRTKDEQENPIMPQLREEFAMFATPGRDIKFCFDCDTKPKTIVNVHKALLKTGILLQRAEAKVSVITLPGPDKGVDDFIVNNGGDRFQALVDKAQPLEDWHKNNPLPDLRLTIKLKNGQILNLYEKQADGTVSANPANLSQSQFAAAIPKPPELQQPSPQGQQEKQWEQGCRGAGEIENNLSSARLPPCDGHFHASCFKSGNPPNALAPQRGEPPHGSVLSSALLPCQPLVANQKYWAARQEVPNYAQTLPRKFLVEKENRDIANTAKQLLDNYGVGLDDGSTVYRSDAFTVRKFLDTYSIHRADDEKNSYFSYPLMQFELDKKGKAVITKKPEDMLTVERQEFLKVANFKQAEQLPSFYEDAITLKSQLGSLAPLGTQEVIKEIDIYEVSQLLSNTLKTAKSRHLQIGAYRIKSEINQQTGESFVKLFKKESDDLDREAVKINLTTNEVQVMRIGQQDIGNIRLIAKRVQLEYSQSQPRHQYRQNCKSKDTGMEL</sequence>
<reference evidence="3" key="1">
    <citation type="submission" date="2016-04" db="EMBL/GenBank/DDBJ databases">
        <authorList>
            <person name="Tabuchi Yagui T.R."/>
        </authorList>
    </citation>
    <scope>NUCLEOTIDE SEQUENCE [LARGE SCALE GENOMIC DNA]</scope>
    <source>
        <strain evidence="3">NIES-26</strain>
    </source>
</reference>
<name>A0A367Q4U9_9NOSO</name>
<feature type="domain" description="DUF3854" evidence="2">
    <location>
        <begin position="307"/>
        <end position="430"/>
    </location>
</feature>
<organism evidence="3 4">
    <name type="scientific">Nostoc minutum NIES-26</name>
    <dbReference type="NCBI Taxonomy" id="1844469"/>
    <lineage>
        <taxon>Bacteria</taxon>
        <taxon>Bacillati</taxon>
        <taxon>Cyanobacteriota</taxon>
        <taxon>Cyanophyceae</taxon>
        <taxon>Nostocales</taxon>
        <taxon>Nostocaceae</taxon>
        <taxon>Nostoc</taxon>
    </lineage>
</organism>
<feature type="region of interest" description="Disordered" evidence="1">
    <location>
        <begin position="823"/>
        <end position="842"/>
    </location>
</feature>
<proteinExistence type="predicted"/>
<comment type="caution">
    <text evidence="3">The sequence shown here is derived from an EMBL/GenBank/DDBJ whole genome shotgun (WGS) entry which is preliminary data.</text>
</comment>
<feature type="compositionally biased region" description="Polar residues" evidence="1">
    <location>
        <begin position="105"/>
        <end position="129"/>
    </location>
</feature>
<evidence type="ECO:0000313" key="3">
    <source>
        <dbReference type="EMBL" id="RCJ19075.1"/>
    </source>
</evidence>
<dbReference type="InterPro" id="IPR024385">
    <property type="entry name" value="DUF3854"/>
</dbReference>
<protein>
    <recommendedName>
        <fullName evidence="2">DUF3854 domain-containing protein</fullName>
    </recommendedName>
</protein>
<gene>
    <name evidence="3" type="ORF">A6770_32360</name>
</gene>
<evidence type="ECO:0000256" key="1">
    <source>
        <dbReference type="SAM" id="MobiDB-lite"/>
    </source>
</evidence>
<dbReference type="AlphaFoldDB" id="A0A367Q4U9"/>
<keyword evidence="4" id="KW-1185">Reference proteome</keyword>
<dbReference type="PANTHER" id="PTHR34985:SF1">
    <property type="entry name" value="SLR0554 PROTEIN"/>
    <property type="match status" value="1"/>
</dbReference>
<feature type="region of interest" description="Disordered" evidence="1">
    <location>
        <begin position="496"/>
        <end position="517"/>
    </location>
</feature>
<dbReference type="PANTHER" id="PTHR34985">
    <property type="entry name" value="SLR0554 PROTEIN"/>
    <property type="match status" value="1"/>
</dbReference>
<dbReference type="EMBL" id="LXQD01000343">
    <property type="protein sequence ID" value="RCJ19075.1"/>
    <property type="molecule type" value="Genomic_DNA"/>
</dbReference>
<dbReference type="Pfam" id="PF12965">
    <property type="entry name" value="DUF3854"/>
    <property type="match status" value="1"/>
</dbReference>
<dbReference type="Proteomes" id="UP000252107">
    <property type="component" value="Unassembled WGS sequence"/>
</dbReference>
<feature type="compositionally biased region" description="Polar residues" evidence="1">
    <location>
        <begin position="823"/>
        <end position="832"/>
    </location>
</feature>
<feature type="region of interest" description="Disordered" evidence="1">
    <location>
        <begin position="96"/>
        <end position="129"/>
    </location>
</feature>
<evidence type="ECO:0000259" key="2">
    <source>
        <dbReference type="Pfam" id="PF12965"/>
    </source>
</evidence>
<feature type="compositionally biased region" description="Low complexity" evidence="1">
    <location>
        <begin position="501"/>
        <end position="510"/>
    </location>
</feature>
<evidence type="ECO:0000313" key="4">
    <source>
        <dbReference type="Proteomes" id="UP000252107"/>
    </source>
</evidence>